<dbReference type="Proteomes" id="UP001148662">
    <property type="component" value="Unassembled WGS sequence"/>
</dbReference>
<name>A0ACC1TBJ8_9APHY</name>
<sequence>MNDEPDIAPPNYPEPDVTDVPPDYSAGTLYTIGRHKFHTPLVQVSHLKAHLCLLRAIHDLKQTVTAGEDSRIPPQVSALEPWKRWTWFVSLAVERFERWLTTMQPSPLSQWIQEELPPVDVLMVWQAYMLNPIWYAEDCDRIPMLRKLRTLGRRLLTALMEVGDINEHNPSSARRDRWVDRTHTTFDPLDAAMLLKMHSVECPQCSTRIDCPFIDPLGTGYSQLNFTAQCTSCSLVLTRESLAVVKFTHDFALNPQSPEDLDAYGDGVCMAGTLRSVQKGITRAQAMDVKAFILGCYPLSRPTSTTSKWEWQQAIYKTTGFSMTPILAAILSPMTAKSFNVQRVLSAYSDDRPFSVDLVGSVVRLSTFVDELYNAHWLEPGHFGEDAEDDLVLSQAISRYHAFLDLIATSTGPKILFVPTLDIDLVWHTHQMMGDVYHAKCAKYLQRFLDHYDRVEENMLAYCFDATSRAWKDRFGLQYSYCGCALPGDKIGDRLSRLKSRLRNSLNTTGDLVPLQREDAVLATHASVHNAFPFPGKGPIREKRLEKIRKRTHRDRKKEQPNVPHEPAFLHFLPIYKEPKGQSVVPNDVVLSYSWVLGGGIGNDGYTIPSGGANDSGVLSMYMGPSTNVLNI</sequence>
<accession>A0ACC1TBJ8</accession>
<evidence type="ECO:0000313" key="1">
    <source>
        <dbReference type="EMBL" id="KAJ3557422.1"/>
    </source>
</evidence>
<protein>
    <submittedName>
        <fullName evidence="1">Uncharacterized protein</fullName>
    </submittedName>
</protein>
<keyword evidence="2" id="KW-1185">Reference proteome</keyword>
<gene>
    <name evidence="1" type="ORF">NM688_g1483</name>
</gene>
<comment type="caution">
    <text evidence="1">The sequence shown here is derived from an EMBL/GenBank/DDBJ whole genome shotgun (WGS) entry which is preliminary data.</text>
</comment>
<proteinExistence type="predicted"/>
<reference evidence="1" key="1">
    <citation type="submission" date="2022-07" db="EMBL/GenBank/DDBJ databases">
        <title>Genome Sequence of Phlebia brevispora.</title>
        <authorList>
            <person name="Buettner E."/>
        </authorList>
    </citation>
    <scope>NUCLEOTIDE SEQUENCE</scope>
    <source>
        <strain evidence="1">MPL23</strain>
    </source>
</reference>
<evidence type="ECO:0000313" key="2">
    <source>
        <dbReference type="Proteomes" id="UP001148662"/>
    </source>
</evidence>
<dbReference type="EMBL" id="JANHOG010000159">
    <property type="protein sequence ID" value="KAJ3557422.1"/>
    <property type="molecule type" value="Genomic_DNA"/>
</dbReference>
<organism evidence="1 2">
    <name type="scientific">Phlebia brevispora</name>
    <dbReference type="NCBI Taxonomy" id="194682"/>
    <lineage>
        <taxon>Eukaryota</taxon>
        <taxon>Fungi</taxon>
        <taxon>Dikarya</taxon>
        <taxon>Basidiomycota</taxon>
        <taxon>Agaricomycotina</taxon>
        <taxon>Agaricomycetes</taxon>
        <taxon>Polyporales</taxon>
        <taxon>Meruliaceae</taxon>
        <taxon>Phlebia</taxon>
    </lineage>
</organism>